<sequence>MGAATTYLLLTRYAGSSCDGTPYVALALENATCSSKPCSAYTANASAERISIECTTDHVTALRKQFADSKYVLVDKFKDENCNKLEISYAFPALGSIVVTFYRIDNFSYSIARLNTNGLASIQLLNRSLGASDALFNTEKVDKETLACHSCSNRAKWYSSLDDTATGGLLAGTILEITLGVVGTVVLIVLVVKCWRKGDDMGDVKLLHDLLNDDFFFIVVNRLPRDKILLNEILSGVAYGGVYTGTLKHYPVTIKMLRPSRCKSLQHVRDFLSEAKMTATLDHPRIVSFSGVAWDSLLDLCVVLDLMNNGDLRSLLDRSLGFYPRQNPDSSSYLRGNHVLAFTANSSDPSRSQIPKCSAEQAKLSDFGISREQMDQTMTAGVGTSLWMAPEVMMGEQYDVKADMFSFGVLLSEQDVMYCHTPKRSSKFSILKVV</sequence>
<dbReference type="InterPro" id="IPR001245">
    <property type="entry name" value="Ser-Thr/Tyr_kinase_cat_dom"/>
</dbReference>
<keyword evidence="3" id="KW-0808">Transferase</keyword>
<protein>
    <submittedName>
        <fullName evidence="3">Serine/threonine-protein kinase STY17</fullName>
    </submittedName>
</protein>
<keyword evidence="1" id="KW-0812">Transmembrane</keyword>
<evidence type="ECO:0000313" key="4">
    <source>
        <dbReference type="Proteomes" id="UP001259832"/>
    </source>
</evidence>
<evidence type="ECO:0000256" key="1">
    <source>
        <dbReference type="SAM" id="Phobius"/>
    </source>
</evidence>
<keyword evidence="4" id="KW-1185">Reference proteome</keyword>
<comment type="caution">
    <text evidence="3">The sequence shown here is derived from an EMBL/GenBank/DDBJ whole genome shotgun (WGS) entry which is preliminary data.</text>
</comment>
<dbReference type="GO" id="GO:0004674">
    <property type="term" value="F:protein serine/threonine kinase activity"/>
    <property type="evidence" value="ECO:0007669"/>
    <property type="project" value="TreeGrafter"/>
</dbReference>
<dbReference type="Gene3D" id="1.10.510.10">
    <property type="entry name" value="Transferase(Phosphotransferase) domain 1"/>
    <property type="match status" value="1"/>
</dbReference>
<dbReference type="SUPFAM" id="SSF56112">
    <property type="entry name" value="Protein kinase-like (PK-like)"/>
    <property type="match status" value="1"/>
</dbReference>
<accession>A0AAD9FZ66</accession>
<dbReference type="GO" id="GO:0005524">
    <property type="term" value="F:ATP binding"/>
    <property type="evidence" value="ECO:0007669"/>
    <property type="project" value="InterPro"/>
</dbReference>
<reference evidence="3" key="1">
    <citation type="submission" date="2023-08" db="EMBL/GenBank/DDBJ databases">
        <title>Reference Genome Resource for the Citrus Pathogen Phytophthora citrophthora.</title>
        <authorList>
            <person name="Moller H."/>
            <person name="Coetzee B."/>
            <person name="Rose L.J."/>
            <person name="Van Niekerk J.M."/>
        </authorList>
    </citation>
    <scope>NUCLEOTIDE SEQUENCE</scope>
    <source>
        <strain evidence="3">STE-U-9442</strain>
    </source>
</reference>
<dbReference type="Pfam" id="PF07714">
    <property type="entry name" value="PK_Tyr_Ser-Thr"/>
    <property type="match status" value="1"/>
</dbReference>
<dbReference type="PANTHER" id="PTHR44329:SF214">
    <property type="entry name" value="PROTEIN KINASE DOMAIN-CONTAINING PROTEIN"/>
    <property type="match status" value="1"/>
</dbReference>
<name>A0AAD9FZ66_9STRA</name>
<evidence type="ECO:0000313" key="3">
    <source>
        <dbReference type="EMBL" id="KAK1928678.1"/>
    </source>
</evidence>
<dbReference type="Pfam" id="PF00069">
    <property type="entry name" value="Pkinase"/>
    <property type="match status" value="1"/>
</dbReference>
<dbReference type="InterPro" id="IPR000719">
    <property type="entry name" value="Prot_kinase_dom"/>
</dbReference>
<proteinExistence type="predicted"/>
<dbReference type="InterPro" id="IPR011009">
    <property type="entry name" value="Kinase-like_dom_sf"/>
</dbReference>
<dbReference type="AlphaFoldDB" id="A0AAD9FZ66"/>
<evidence type="ECO:0000259" key="2">
    <source>
        <dbReference type="PROSITE" id="PS50011"/>
    </source>
</evidence>
<dbReference type="Proteomes" id="UP001259832">
    <property type="component" value="Unassembled WGS sequence"/>
</dbReference>
<dbReference type="Gene3D" id="3.30.200.20">
    <property type="entry name" value="Phosphorylase Kinase, domain 1"/>
    <property type="match status" value="1"/>
</dbReference>
<feature type="transmembrane region" description="Helical" evidence="1">
    <location>
        <begin position="169"/>
        <end position="192"/>
    </location>
</feature>
<dbReference type="PROSITE" id="PS50011">
    <property type="entry name" value="PROTEIN_KINASE_DOM"/>
    <property type="match status" value="1"/>
</dbReference>
<feature type="domain" description="Protein kinase" evidence="2">
    <location>
        <begin position="228"/>
        <end position="434"/>
    </location>
</feature>
<dbReference type="EMBL" id="JASMQC010000058">
    <property type="protein sequence ID" value="KAK1928678.1"/>
    <property type="molecule type" value="Genomic_DNA"/>
</dbReference>
<keyword evidence="1" id="KW-0472">Membrane</keyword>
<organism evidence="3 4">
    <name type="scientific">Phytophthora citrophthora</name>
    <dbReference type="NCBI Taxonomy" id="4793"/>
    <lineage>
        <taxon>Eukaryota</taxon>
        <taxon>Sar</taxon>
        <taxon>Stramenopiles</taxon>
        <taxon>Oomycota</taxon>
        <taxon>Peronosporomycetes</taxon>
        <taxon>Peronosporales</taxon>
        <taxon>Peronosporaceae</taxon>
        <taxon>Phytophthora</taxon>
    </lineage>
</organism>
<dbReference type="InterPro" id="IPR051681">
    <property type="entry name" value="Ser/Thr_Kinases-Pseudokinases"/>
</dbReference>
<dbReference type="PANTHER" id="PTHR44329">
    <property type="entry name" value="SERINE/THREONINE-PROTEIN KINASE TNNI3K-RELATED"/>
    <property type="match status" value="1"/>
</dbReference>
<keyword evidence="1" id="KW-1133">Transmembrane helix</keyword>
<keyword evidence="3" id="KW-0418">Kinase</keyword>
<gene>
    <name evidence="3" type="ORF">P3T76_015781</name>
</gene>